<feature type="transmembrane region" description="Helical" evidence="1">
    <location>
        <begin position="97"/>
        <end position="115"/>
    </location>
</feature>
<dbReference type="PANTHER" id="PTHR44757:SF2">
    <property type="entry name" value="BIOFILM ARCHITECTURE MAINTENANCE PROTEIN MBAA"/>
    <property type="match status" value="1"/>
</dbReference>
<dbReference type="PROSITE" id="PS50112">
    <property type="entry name" value="PAS"/>
    <property type="match status" value="1"/>
</dbReference>
<dbReference type="Pfam" id="PF00990">
    <property type="entry name" value="GGDEF"/>
    <property type="match status" value="1"/>
</dbReference>
<organism evidence="4 5">
    <name type="scientific">Geoanaerobacter pelophilus</name>
    <dbReference type="NCBI Taxonomy" id="60036"/>
    <lineage>
        <taxon>Bacteria</taxon>
        <taxon>Pseudomonadati</taxon>
        <taxon>Thermodesulfobacteriota</taxon>
        <taxon>Desulfuromonadia</taxon>
        <taxon>Geobacterales</taxon>
        <taxon>Geobacteraceae</taxon>
        <taxon>Geoanaerobacter</taxon>
    </lineage>
</organism>
<dbReference type="EMBL" id="JAHCVJ010000008">
    <property type="protein sequence ID" value="MBT0666018.1"/>
    <property type="molecule type" value="Genomic_DNA"/>
</dbReference>
<comment type="caution">
    <text evidence="4">The sequence shown here is derived from an EMBL/GenBank/DDBJ whole genome shotgun (WGS) entry which is preliminary data.</text>
</comment>
<name>A0AAW4L4W6_9BACT</name>
<feature type="domain" description="PAS" evidence="2">
    <location>
        <begin position="245"/>
        <end position="295"/>
    </location>
</feature>
<dbReference type="SUPFAM" id="SSF55785">
    <property type="entry name" value="PYP-like sensor domain (PAS domain)"/>
    <property type="match status" value="1"/>
</dbReference>
<sequence length="506" mass="57358">MQILDVRTIVFADTINFIVCTCFVAALWRQNRTRFAGLQFLVAAFSCQTVAVFLIMLRGVIPDLVSISFANALVFTTSILALMGLERFVGKVRSQWLNFTLLGIYSVIFISFAINPVSLGIRNYAVTIGLLLIWAQPMWLMLVRTDRELRPVTFSVGLVYAGFCLTNLIRLGHYLTSPMAQGDYMKAGAFEVIALLAYDVLTVALTIALVMMVNKRLAMELKSREETFSAAFRAAPYGLTLTSLEDGTIFEVNEGFTDLTGYTREEVLGRSTLELSLWQDSEHRQEIVDELLQHGKIRDREQRFRRKSGEMQTGVFCADIITIGNRRCILTGLSDISRRKQMEDEIRNMSLRDSLTGLLNRRGFFVMTEQKFKEANRTGTKLQLVYIDANDLKKINDSFGHDEGDRALQDLAQVLTATFREMDIVARMGGDEFTVCFTEPQDTHPEKALERLQHNIADINEQHARPYHLAISFGTSTYDPLNPRSIDELLSQADKEMYRHKQSKSG</sequence>
<dbReference type="Proteomes" id="UP000811899">
    <property type="component" value="Unassembled WGS sequence"/>
</dbReference>
<dbReference type="Pfam" id="PF13426">
    <property type="entry name" value="PAS_9"/>
    <property type="match status" value="1"/>
</dbReference>
<proteinExistence type="predicted"/>
<feature type="domain" description="GGDEF" evidence="3">
    <location>
        <begin position="380"/>
        <end position="506"/>
    </location>
</feature>
<feature type="transmembrane region" description="Helical" evidence="1">
    <location>
        <begin position="67"/>
        <end position="85"/>
    </location>
</feature>
<reference evidence="4 5" key="1">
    <citation type="submission" date="2021-05" db="EMBL/GenBank/DDBJ databases">
        <title>The draft genome of Geobacter pelophilus DSM 12255.</title>
        <authorList>
            <person name="Xu Z."/>
            <person name="Masuda Y."/>
            <person name="Itoh H."/>
            <person name="Senoo K."/>
        </authorList>
    </citation>
    <scope>NUCLEOTIDE SEQUENCE [LARGE SCALE GENOMIC DNA]</scope>
    <source>
        <strain evidence="4 5">DSM 12255</strain>
    </source>
</reference>
<evidence type="ECO:0000256" key="1">
    <source>
        <dbReference type="SAM" id="Phobius"/>
    </source>
</evidence>
<dbReference type="InterPro" id="IPR000014">
    <property type="entry name" value="PAS"/>
</dbReference>
<dbReference type="InterPro" id="IPR052155">
    <property type="entry name" value="Biofilm_reg_signaling"/>
</dbReference>
<keyword evidence="5" id="KW-1185">Reference proteome</keyword>
<feature type="transmembrane region" description="Helical" evidence="1">
    <location>
        <begin position="192"/>
        <end position="214"/>
    </location>
</feature>
<dbReference type="Gene3D" id="3.30.70.270">
    <property type="match status" value="1"/>
</dbReference>
<evidence type="ECO:0000313" key="4">
    <source>
        <dbReference type="EMBL" id="MBT0666018.1"/>
    </source>
</evidence>
<feature type="transmembrane region" description="Helical" evidence="1">
    <location>
        <begin position="152"/>
        <end position="172"/>
    </location>
</feature>
<evidence type="ECO:0000259" key="2">
    <source>
        <dbReference type="PROSITE" id="PS50112"/>
    </source>
</evidence>
<dbReference type="CDD" id="cd00130">
    <property type="entry name" value="PAS"/>
    <property type="match status" value="1"/>
</dbReference>
<dbReference type="NCBIfam" id="TIGR00229">
    <property type="entry name" value="sensory_box"/>
    <property type="match status" value="1"/>
</dbReference>
<dbReference type="InterPro" id="IPR043128">
    <property type="entry name" value="Rev_trsase/Diguanyl_cyclase"/>
</dbReference>
<evidence type="ECO:0000259" key="3">
    <source>
        <dbReference type="PROSITE" id="PS50887"/>
    </source>
</evidence>
<feature type="transmembrane region" description="Helical" evidence="1">
    <location>
        <begin position="40"/>
        <end position="61"/>
    </location>
</feature>
<dbReference type="InterPro" id="IPR029787">
    <property type="entry name" value="Nucleotide_cyclase"/>
</dbReference>
<dbReference type="CDD" id="cd01949">
    <property type="entry name" value="GGDEF"/>
    <property type="match status" value="1"/>
</dbReference>
<dbReference type="AlphaFoldDB" id="A0AAW4L4W6"/>
<dbReference type="InterPro" id="IPR035965">
    <property type="entry name" value="PAS-like_dom_sf"/>
</dbReference>
<keyword evidence="1" id="KW-0812">Transmembrane</keyword>
<dbReference type="InterPro" id="IPR000160">
    <property type="entry name" value="GGDEF_dom"/>
</dbReference>
<accession>A0AAW4L4W6</accession>
<dbReference type="SMART" id="SM00267">
    <property type="entry name" value="GGDEF"/>
    <property type="match status" value="1"/>
</dbReference>
<dbReference type="PANTHER" id="PTHR44757">
    <property type="entry name" value="DIGUANYLATE CYCLASE DGCP"/>
    <property type="match status" value="1"/>
</dbReference>
<dbReference type="PROSITE" id="PS50887">
    <property type="entry name" value="GGDEF"/>
    <property type="match status" value="1"/>
</dbReference>
<dbReference type="SUPFAM" id="SSF55073">
    <property type="entry name" value="Nucleotide cyclase"/>
    <property type="match status" value="1"/>
</dbReference>
<evidence type="ECO:0000313" key="5">
    <source>
        <dbReference type="Proteomes" id="UP000811899"/>
    </source>
</evidence>
<keyword evidence="1" id="KW-1133">Transmembrane helix</keyword>
<dbReference type="SMART" id="SM00091">
    <property type="entry name" value="PAS"/>
    <property type="match status" value="1"/>
</dbReference>
<feature type="transmembrane region" description="Helical" evidence="1">
    <location>
        <begin position="6"/>
        <end position="28"/>
    </location>
</feature>
<protein>
    <submittedName>
        <fullName evidence="4">Sensor domain-containing diguanylate cyclase</fullName>
    </submittedName>
</protein>
<dbReference type="Gene3D" id="3.30.450.20">
    <property type="entry name" value="PAS domain"/>
    <property type="match status" value="1"/>
</dbReference>
<dbReference type="NCBIfam" id="TIGR00254">
    <property type="entry name" value="GGDEF"/>
    <property type="match status" value="1"/>
</dbReference>
<dbReference type="RefSeq" id="WP_214172789.1">
    <property type="nucleotide sequence ID" value="NZ_JAHCVJ010000008.1"/>
</dbReference>
<keyword evidence="1" id="KW-0472">Membrane</keyword>
<feature type="transmembrane region" description="Helical" evidence="1">
    <location>
        <begin position="121"/>
        <end position="140"/>
    </location>
</feature>
<gene>
    <name evidence="4" type="ORF">KI809_17030</name>
</gene>